<keyword evidence="8" id="KW-1185">Reference proteome</keyword>
<evidence type="ECO:0000259" key="6">
    <source>
        <dbReference type="Pfam" id="PF13656"/>
    </source>
</evidence>
<dbReference type="EMBL" id="DS499601">
    <property type="protein sequence ID" value="EDP48225.1"/>
    <property type="molecule type" value="Genomic_DNA"/>
</dbReference>
<keyword evidence="3" id="KW-0804">Transcription</keyword>
<reference evidence="7 8" key="1">
    <citation type="journal article" date="2008" name="PLoS Genet.">
        <title>Genomic islands in the pathogenic filamentous fungus Aspergillus fumigatus.</title>
        <authorList>
            <person name="Fedorova N.D."/>
            <person name="Khaldi N."/>
            <person name="Joardar V.S."/>
            <person name="Maiti R."/>
            <person name="Amedeo P."/>
            <person name="Anderson M.J."/>
            <person name="Crabtree J."/>
            <person name="Silva J.C."/>
            <person name="Badger J.H."/>
            <person name="Albarraq A."/>
            <person name="Angiuoli S."/>
            <person name="Bussey H."/>
            <person name="Bowyer P."/>
            <person name="Cotty P.J."/>
            <person name="Dyer P.S."/>
            <person name="Egan A."/>
            <person name="Galens K."/>
            <person name="Fraser-Liggett C.M."/>
            <person name="Haas B.J."/>
            <person name="Inman J.M."/>
            <person name="Kent R."/>
            <person name="Lemieux S."/>
            <person name="Malavazi I."/>
            <person name="Orvis J."/>
            <person name="Roemer T."/>
            <person name="Ronning C.M."/>
            <person name="Sundaram J.P."/>
            <person name="Sutton G."/>
            <person name="Turner G."/>
            <person name="Venter J.C."/>
            <person name="White O.R."/>
            <person name="Whitty B.R."/>
            <person name="Youngman P."/>
            <person name="Wolfe K.H."/>
            <person name="Goldman G.H."/>
            <person name="Wortman J.R."/>
            <person name="Jiang B."/>
            <person name="Denning D.W."/>
            <person name="Nierman W.C."/>
        </authorList>
    </citation>
    <scope>NUCLEOTIDE SEQUENCE [LARGE SCALE GENOMIC DNA]</scope>
    <source>
        <strain evidence="8">CBS 144.89 / FGSC A1163 / CEA10</strain>
    </source>
</reference>
<dbReference type="OrthoDB" id="10248581at2759"/>
<dbReference type="GO" id="GO:0005665">
    <property type="term" value="C:RNA polymerase II, core complex"/>
    <property type="evidence" value="ECO:0007669"/>
    <property type="project" value="InterPro"/>
</dbReference>
<proteinExistence type="inferred from homology"/>
<dbReference type="CDD" id="cd06926">
    <property type="entry name" value="RNAP_II_RPB11"/>
    <property type="match status" value="1"/>
</dbReference>
<dbReference type="Proteomes" id="UP000001699">
    <property type="component" value="Unassembled WGS sequence"/>
</dbReference>
<dbReference type="AlphaFoldDB" id="B0YC94"/>
<dbReference type="GO" id="GO:0003677">
    <property type="term" value="F:DNA binding"/>
    <property type="evidence" value="ECO:0007669"/>
    <property type="project" value="InterPro"/>
</dbReference>
<evidence type="ECO:0000256" key="1">
    <source>
        <dbReference type="ARBA" id="ARBA00004123"/>
    </source>
</evidence>
<dbReference type="PANTHER" id="PTHR13946">
    <property type="entry name" value="DNA-DIRECTED RNA POLYMERASE I,II,III"/>
    <property type="match status" value="1"/>
</dbReference>
<dbReference type="SUPFAM" id="SSF55257">
    <property type="entry name" value="RBP11-like subunits of RNA polymerase"/>
    <property type="match status" value="2"/>
</dbReference>
<dbReference type="HOGENOM" id="CLU_1209561_0_0_1"/>
<evidence type="ECO:0000313" key="8">
    <source>
        <dbReference type="Proteomes" id="UP000001699"/>
    </source>
</evidence>
<dbReference type="InterPro" id="IPR008193">
    <property type="entry name" value="RNA_pol_Rpb11_13-16kDa_CS"/>
</dbReference>
<keyword evidence="2 7" id="KW-0240">DNA-directed RNA polymerase</keyword>
<dbReference type="InterPro" id="IPR022905">
    <property type="entry name" value="Rpo11-like"/>
</dbReference>
<feature type="domain" description="DNA-directed RNA polymerase RBP11-like dimerisation" evidence="6">
    <location>
        <begin position="97"/>
        <end position="137"/>
    </location>
</feature>
<evidence type="ECO:0000313" key="7">
    <source>
        <dbReference type="EMBL" id="EDP48225.1"/>
    </source>
</evidence>
<comment type="similarity">
    <text evidence="5">Belongs to the archaeal Rpo11/eukaryotic RPB11/RPC19 RNA polymerase subunit family.</text>
</comment>
<keyword evidence="4" id="KW-0539">Nucleus</keyword>
<dbReference type="HAMAP" id="MF_00261">
    <property type="entry name" value="RNApol_arch_Rpo11"/>
    <property type="match status" value="1"/>
</dbReference>
<dbReference type="GO" id="GO:0046983">
    <property type="term" value="F:protein dimerization activity"/>
    <property type="evidence" value="ECO:0007669"/>
    <property type="project" value="InterPro"/>
</dbReference>
<evidence type="ECO:0000256" key="2">
    <source>
        <dbReference type="ARBA" id="ARBA00022478"/>
    </source>
</evidence>
<dbReference type="PhylomeDB" id="B0YC94"/>
<dbReference type="Gene3D" id="3.30.1360.10">
    <property type="entry name" value="RNA polymerase, RBP11-like subunit"/>
    <property type="match status" value="2"/>
</dbReference>
<evidence type="ECO:0000256" key="4">
    <source>
        <dbReference type="ARBA" id="ARBA00023242"/>
    </source>
</evidence>
<dbReference type="InterPro" id="IPR037685">
    <property type="entry name" value="RBP11"/>
</dbReference>
<dbReference type="VEuPathDB" id="FungiDB:AFUB_089390"/>
<dbReference type="InterPro" id="IPR009025">
    <property type="entry name" value="RBP11-like_dimer"/>
</dbReference>
<sequence length="229" mass="25643">MLPNEMAYARWIHATGGSPAQVLTHVPFPHLSILYKVSECWVSRLTLCLFYSFESFVLSPGEEKVEVETDTRKFFNQTSRCKSTTTDLMHLGIPSSSIFTFNKEDHTLGNLLRSRLLQNSHVIFAGYKVCPPMEAVFSSILFEVLGAFLESFGMHGSDELSQVPHPLVPKFELRVQTDGEITPKDALLAACHDLVKDLGILSREFTKEYELRKMVGATQQQQNGTAEGA</sequence>
<protein>
    <submittedName>
        <fullName evidence="7">DNA-directed RNA polymerase II subunit RPB11a, putative</fullName>
    </submittedName>
</protein>
<gene>
    <name evidence="7" type="ORF">AFUB_089390</name>
</gene>
<dbReference type="PANTHER" id="PTHR13946:SF16">
    <property type="entry name" value="DNA-DIRECTED RNA POLYMERASE II SUBUNIT RPB11"/>
    <property type="match status" value="1"/>
</dbReference>
<dbReference type="GO" id="GO:0003899">
    <property type="term" value="F:DNA-directed RNA polymerase activity"/>
    <property type="evidence" value="ECO:0007669"/>
    <property type="project" value="InterPro"/>
</dbReference>
<dbReference type="InterPro" id="IPR036603">
    <property type="entry name" value="RBP11-like"/>
</dbReference>
<name>B0YC94_ASPFC</name>
<comment type="subcellular location">
    <subcellularLocation>
        <location evidence="1">Nucleus</location>
    </subcellularLocation>
</comment>
<dbReference type="Pfam" id="PF13656">
    <property type="entry name" value="RNA_pol_L_2"/>
    <property type="match status" value="2"/>
</dbReference>
<organism evidence="7 8">
    <name type="scientific">Aspergillus fumigatus (strain CBS 144.89 / FGSC A1163 / CEA10)</name>
    <name type="common">Neosartorya fumigata</name>
    <dbReference type="NCBI Taxonomy" id="451804"/>
    <lineage>
        <taxon>Eukaryota</taxon>
        <taxon>Fungi</taxon>
        <taxon>Dikarya</taxon>
        <taxon>Ascomycota</taxon>
        <taxon>Pezizomycotina</taxon>
        <taxon>Eurotiomycetes</taxon>
        <taxon>Eurotiomycetidae</taxon>
        <taxon>Eurotiales</taxon>
        <taxon>Aspergillaceae</taxon>
        <taxon>Aspergillus</taxon>
        <taxon>Aspergillus subgen. Fumigati</taxon>
    </lineage>
</organism>
<feature type="domain" description="DNA-directed RNA polymerase RBP11-like dimerisation" evidence="6">
    <location>
        <begin position="163"/>
        <end position="203"/>
    </location>
</feature>
<dbReference type="PROSITE" id="PS01154">
    <property type="entry name" value="RNA_POL_L_13KD"/>
    <property type="match status" value="1"/>
</dbReference>
<evidence type="ECO:0000256" key="5">
    <source>
        <dbReference type="ARBA" id="ARBA00025751"/>
    </source>
</evidence>
<accession>B0YC94</accession>
<dbReference type="GO" id="GO:0006366">
    <property type="term" value="P:transcription by RNA polymerase II"/>
    <property type="evidence" value="ECO:0007669"/>
    <property type="project" value="InterPro"/>
</dbReference>
<evidence type="ECO:0000256" key="3">
    <source>
        <dbReference type="ARBA" id="ARBA00023163"/>
    </source>
</evidence>